<reference evidence="8 9" key="1">
    <citation type="submission" date="2019-06" db="EMBL/GenBank/DDBJ databases">
        <title>Gramella sabulilitoris sp. nov., isolated from a marine sand.</title>
        <authorList>
            <person name="Yoon J.-H."/>
        </authorList>
    </citation>
    <scope>NUCLEOTIDE SEQUENCE [LARGE SCALE GENOMIC DNA]</scope>
    <source>
        <strain evidence="8 9">HSMS-1</strain>
    </source>
</reference>
<keyword evidence="4 7" id="KW-1133">Transmembrane helix</keyword>
<evidence type="ECO:0000256" key="6">
    <source>
        <dbReference type="SAM" id="MobiDB-lite"/>
    </source>
</evidence>
<dbReference type="PIRSF" id="PIRSF035875">
    <property type="entry name" value="RNase_BN"/>
    <property type="match status" value="1"/>
</dbReference>
<dbReference type="RefSeq" id="WP_143411324.1">
    <property type="nucleotide sequence ID" value="NZ_VHSF01000003.1"/>
</dbReference>
<dbReference type="Proteomes" id="UP000315131">
    <property type="component" value="Unassembled WGS sequence"/>
</dbReference>
<sequence>MSTTKQNKGVYAEKPREIPATGWKQIGKRVFNQLSADHVQIVAAGIAFYFFLALFPAIIAMINIYSLVIDPSQIREQFSALDNILPAQAYEIITGILEPILNKPASTLGWSLLISIMVSLWSANKGTSALFEGINIAYDEKDERGFLKKTGITFLFTIGAIFMGLLSLMLLIFYPAFIDKIGLPAGLESFIDWGRWFLIAFLFIAALGLLYKNAPDRDDPEFKWVSWGAVLSTILWIGGSLLFSWYVESFGNYDKVYGSFAAVIILMLWLFITAFIILLGAEINSEMEHQTRKDTTVGEDEPMGQRDAYHADNLPDNLK</sequence>
<protein>
    <submittedName>
        <fullName evidence="8">YihY/virulence factor BrkB family protein</fullName>
    </submittedName>
</protein>
<feature type="transmembrane region" description="Helical" evidence="7">
    <location>
        <begin position="41"/>
        <end position="65"/>
    </location>
</feature>
<dbReference type="GO" id="GO:0005886">
    <property type="term" value="C:plasma membrane"/>
    <property type="evidence" value="ECO:0007669"/>
    <property type="project" value="UniProtKB-SubCell"/>
</dbReference>
<evidence type="ECO:0000256" key="1">
    <source>
        <dbReference type="ARBA" id="ARBA00004651"/>
    </source>
</evidence>
<dbReference type="PANTHER" id="PTHR30213">
    <property type="entry name" value="INNER MEMBRANE PROTEIN YHJD"/>
    <property type="match status" value="1"/>
</dbReference>
<evidence type="ECO:0000256" key="2">
    <source>
        <dbReference type="ARBA" id="ARBA00022475"/>
    </source>
</evidence>
<evidence type="ECO:0000313" key="9">
    <source>
        <dbReference type="Proteomes" id="UP000315131"/>
    </source>
</evidence>
<evidence type="ECO:0000256" key="4">
    <source>
        <dbReference type="ARBA" id="ARBA00022989"/>
    </source>
</evidence>
<comment type="caution">
    <text evidence="8">The sequence shown here is derived from an EMBL/GenBank/DDBJ whole genome shotgun (WGS) entry which is preliminary data.</text>
</comment>
<gene>
    <name evidence="8" type="ORF">FGM01_11510</name>
</gene>
<organism evidence="8 9">
    <name type="scientific">Christiangramia sabulilitoris</name>
    <dbReference type="NCBI Taxonomy" id="2583991"/>
    <lineage>
        <taxon>Bacteria</taxon>
        <taxon>Pseudomonadati</taxon>
        <taxon>Bacteroidota</taxon>
        <taxon>Flavobacteriia</taxon>
        <taxon>Flavobacteriales</taxon>
        <taxon>Flavobacteriaceae</taxon>
        <taxon>Christiangramia</taxon>
    </lineage>
</organism>
<dbReference type="NCBIfam" id="TIGR00765">
    <property type="entry name" value="yihY_not_rbn"/>
    <property type="match status" value="1"/>
</dbReference>
<keyword evidence="2" id="KW-1003">Cell membrane</keyword>
<feature type="transmembrane region" description="Helical" evidence="7">
    <location>
        <begin position="151"/>
        <end position="173"/>
    </location>
</feature>
<evidence type="ECO:0000256" key="5">
    <source>
        <dbReference type="ARBA" id="ARBA00023136"/>
    </source>
</evidence>
<dbReference type="InterPro" id="IPR017039">
    <property type="entry name" value="Virul_fac_BrkB"/>
</dbReference>
<dbReference type="AlphaFoldDB" id="A0A550HZH4"/>
<dbReference type="Pfam" id="PF03631">
    <property type="entry name" value="Virul_fac_BrkB"/>
    <property type="match status" value="1"/>
</dbReference>
<dbReference type="EMBL" id="VHSF01000003">
    <property type="protein sequence ID" value="TRO64127.1"/>
    <property type="molecule type" value="Genomic_DNA"/>
</dbReference>
<accession>A0A550HZH4</accession>
<name>A0A550HZH4_9FLAO</name>
<feature type="transmembrane region" description="Helical" evidence="7">
    <location>
        <begin position="259"/>
        <end position="283"/>
    </location>
</feature>
<keyword evidence="3 7" id="KW-0812">Transmembrane</keyword>
<comment type="subcellular location">
    <subcellularLocation>
        <location evidence="1">Cell membrane</location>
        <topology evidence="1">Multi-pass membrane protein</topology>
    </subcellularLocation>
</comment>
<feature type="transmembrane region" description="Helical" evidence="7">
    <location>
        <begin position="224"/>
        <end position="247"/>
    </location>
</feature>
<keyword evidence="9" id="KW-1185">Reference proteome</keyword>
<keyword evidence="5 7" id="KW-0472">Membrane</keyword>
<dbReference type="PANTHER" id="PTHR30213:SF0">
    <property type="entry name" value="UPF0761 MEMBRANE PROTEIN YIHY"/>
    <property type="match status" value="1"/>
</dbReference>
<evidence type="ECO:0000313" key="8">
    <source>
        <dbReference type="EMBL" id="TRO64127.1"/>
    </source>
</evidence>
<proteinExistence type="predicted"/>
<dbReference type="OrthoDB" id="977385at2"/>
<feature type="region of interest" description="Disordered" evidence="6">
    <location>
        <begin position="290"/>
        <end position="319"/>
    </location>
</feature>
<feature type="transmembrane region" description="Helical" evidence="7">
    <location>
        <begin position="193"/>
        <end position="212"/>
    </location>
</feature>
<evidence type="ECO:0000256" key="3">
    <source>
        <dbReference type="ARBA" id="ARBA00022692"/>
    </source>
</evidence>
<evidence type="ECO:0000256" key="7">
    <source>
        <dbReference type="SAM" id="Phobius"/>
    </source>
</evidence>